<evidence type="ECO:0000313" key="2">
    <source>
        <dbReference type="EMBL" id="PPI88127.1"/>
    </source>
</evidence>
<dbReference type="Pfam" id="PF04307">
    <property type="entry name" value="YdjM"/>
    <property type="match status" value="1"/>
</dbReference>
<sequence length="180" mass="20714">MTTHGHIIFAIASAIFAKRFEITSVMTQADWWHIIPAALTTCLIPDIDHPNSLIGQRFSWISQIISLIFGHRGFTHSLLALVILWLFNMIIFKKYIILPDDILQGMLIGYCSHIVADIMTPAGVVLLWPYRKRFRLPMINSRKNKKLEKKICISLVGFLILFPIYLPLIKYISLLIIKII</sequence>
<organism evidence="2 3">
    <name type="scientific">Candidatus Pantoea edessiphila</name>
    <dbReference type="NCBI Taxonomy" id="2044610"/>
    <lineage>
        <taxon>Bacteria</taxon>
        <taxon>Pseudomonadati</taxon>
        <taxon>Pseudomonadota</taxon>
        <taxon>Gammaproteobacteria</taxon>
        <taxon>Enterobacterales</taxon>
        <taxon>Erwiniaceae</taxon>
        <taxon>Pantoea</taxon>
    </lineage>
</organism>
<dbReference type="PIRSF" id="PIRSF030780">
    <property type="entry name" value="Md_memb_hyd_prd"/>
    <property type="match status" value="1"/>
</dbReference>
<dbReference type="InterPro" id="IPR007404">
    <property type="entry name" value="YdjM-like"/>
</dbReference>
<dbReference type="OrthoDB" id="5459053at2"/>
<reference evidence="2 3" key="1">
    <citation type="journal article" date="2018" name="Genome Biol. Evol.">
        <title>Cladogenesis and Genomic Streamlining in Extracellular Endosymbionts of Tropical Stink Bugs.</title>
        <authorList>
            <person name="Otero-Bravo A."/>
            <person name="Goffredi S."/>
            <person name="Sabree Z.L."/>
        </authorList>
    </citation>
    <scope>NUCLEOTIDE SEQUENCE [LARGE SCALE GENOMIC DNA]</scope>
    <source>
        <strain evidence="2 3">SoEE</strain>
    </source>
</reference>
<proteinExistence type="predicted"/>
<evidence type="ECO:0000256" key="1">
    <source>
        <dbReference type="SAM" id="Phobius"/>
    </source>
</evidence>
<dbReference type="EMBL" id="PDKT01000001">
    <property type="protein sequence ID" value="PPI88127.1"/>
    <property type="molecule type" value="Genomic_DNA"/>
</dbReference>
<dbReference type="GO" id="GO:0016787">
    <property type="term" value="F:hydrolase activity"/>
    <property type="evidence" value="ECO:0007669"/>
    <property type="project" value="UniProtKB-KW"/>
</dbReference>
<protein>
    <submittedName>
        <fullName evidence="2">Metal-dependent hydrolase</fullName>
    </submittedName>
</protein>
<dbReference type="RefSeq" id="WP_136130737.1">
    <property type="nucleotide sequence ID" value="NZ_PDKT01000001.1"/>
</dbReference>
<dbReference type="NCBIfam" id="NF008651">
    <property type="entry name" value="PRK11648.1"/>
    <property type="match status" value="1"/>
</dbReference>
<keyword evidence="2" id="KW-0378">Hydrolase</keyword>
<accession>A0A2P5T0L8</accession>
<evidence type="ECO:0000313" key="3">
    <source>
        <dbReference type="Proteomes" id="UP000296153"/>
    </source>
</evidence>
<dbReference type="InterPro" id="IPR016956">
    <property type="entry name" value="YdjM"/>
</dbReference>
<dbReference type="AlphaFoldDB" id="A0A2P5T0L8"/>
<dbReference type="PANTHER" id="PTHR35531">
    <property type="entry name" value="INNER MEMBRANE PROTEIN YBCI-RELATED"/>
    <property type="match status" value="1"/>
</dbReference>
<feature type="transmembrane region" description="Helical" evidence="1">
    <location>
        <begin position="107"/>
        <end position="130"/>
    </location>
</feature>
<keyword evidence="1" id="KW-0812">Transmembrane</keyword>
<comment type="caution">
    <text evidence="2">The sequence shown here is derived from an EMBL/GenBank/DDBJ whole genome shotgun (WGS) entry which is preliminary data.</text>
</comment>
<dbReference type="Proteomes" id="UP000296153">
    <property type="component" value="Unassembled WGS sequence"/>
</dbReference>
<dbReference type="PANTHER" id="PTHR35531:SF1">
    <property type="entry name" value="INNER MEMBRANE PROTEIN YBCI-RELATED"/>
    <property type="match status" value="1"/>
</dbReference>
<name>A0A2P5T0L8_9GAMM</name>
<keyword evidence="1" id="KW-1133">Transmembrane helix</keyword>
<feature type="transmembrane region" description="Helical" evidence="1">
    <location>
        <begin position="151"/>
        <end position="177"/>
    </location>
</feature>
<keyword evidence="1" id="KW-0472">Membrane</keyword>
<feature type="transmembrane region" description="Helical" evidence="1">
    <location>
        <begin position="64"/>
        <end position="87"/>
    </location>
</feature>
<gene>
    <name evidence="2" type="ORF">CRV12_00615</name>
</gene>